<keyword evidence="8" id="KW-1185">Reference proteome</keyword>
<evidence type="ECO:0000313" key="7">
    <source>
        <dbReference type="EMBL" id="PFH45553.1"/>
    </source>
</evidence>
<accession>A0A2A9ND46</accession>
<evidence type="ECO:0000256" key="6">
    <source>
        <dbReference type="RuleBase" id="RU365009"/>
    </source>
</evidence>
<evidence type="ECO:0000256" key="4">
    <source>
        <dbReference type="ARBA" id="ARBA00022525"/>
    </source>
</evidence>
<keyword evidence="5 6" id="KW-1015">Disulfide bond</keyword>
<comment type="similarity">
    <text evidence="2 6">Belongs to the fungal hydrophobin family.</text>
</comment>
<dbReference type="CDD" id="cd23507">
    <property type="entry name" value="hydrophobin_I"/>
    <property type="match status" value="1"/>
</dbReference>
<gene>
    <name evidence="7" type="ORF">AMATHDRAFT_158742</name>
</gene>
<dbReference type="Proteomes" id="UP000242287">
    <property type="component" value="Unassembled WGS sequence"/>
</dbReference>
<dbReference type="InterPro" id="IPR001338">
    <property type="entry name" value="Class_I_Hydrophobin"/>
</dbReference>
<protein>
    <recommendedName>
        <fullName evidence="6">Hydrophobin</fullName>
    </recommendedName>
</protein>
<comment type="subcellular location">
    <subcellularLocation>
        <location evidence="1 6">Secreted</location>
        <location evidence="1 6">Cell wall</location>
    </subcellularLocation>
</comment>
<feature type="signal peptide" evidence="6">
    <location>
        <begin position="1"/>
        <end position="17"/>
    </location>
</feature>
<keyword evidence="4 6" id="KW-0964">Secreted</keyword>
<proteinExistence type="inferred from homology"/>
<evidence type="ECO:0000256" key="5">
    <source>
        <dbReference type="ARBA" id="ARBA00023157"/>
    </source>
</evidence>
<keyword evidence="3 6" id="KW-0134">Cell wall</keyword>
<dbReference type="EMBL" id="KZ302340">
    <property type="protein sequence ID" value="PFH45553.1"/>
    <property type="molecule type" value="Genomic_DNA"/>
</dbReference>
<dbReference type="STRING" id="703135.A0A2A9ND46"/>
<dbReference type="SMART" id="SM00075">
    <property type="entry name" value="HYDRO"/>
    <property type="match status" value="1"/>
</dbReference>
<dbReference type="AlphaFoldDB" id="A0A2A9ND46"/>
<keyword evidence="6" id="KW-0732">Signal</keyword>
<name>A0A2A9ND46_9AGAR</name>
<dbReference type="GO" id="GO:0009277">
    <property type="term" value="C:fungal-type cell wall"/>
    <property type="evidence" value="ECO:0007669"/>
    <property type="project" value="InterPro"/>
</dbReference>
<evidence type="ECO:0000313" key="8">
    <source>
        <dbReference type="Proteomes" id="UP000242287"/>
    </source>
</evidence>
<evidence type="ECO:0000256" key="2">
    <source>
        <dbReference type="ARBA" id="ARBA00010446"/>
    </source>
</evidence>
<dbReference type="GO" id="GO:0005199">
    <property type="term" value="F:structural constituent of cell wall"/>
    <property type="evidence" value="ECO:0007669"/>
    <property type="project" value="InterPro"/>
</dbReference>
<evidence type="ECO:0000256" key="1">
    <source>
        <dbReference type="ARBA" id="ARBA00004191"/>
    </source>
</evidence>
<reference evidence="7 8" key="1">
    <citation type="submission" date="2014-02" db="EMBL/GenBank/DDBJ databases">
        <title>Transposable element dynamics among asymbiotic and ectomycorrhizal Amanita fungi.</title>
        <authorList>
            <consortium name="DOE Joint Genome Institute"/>
            <person name="Hess J."/>
            <person name="Skrede I."/>
            <person name="Wolfe B."/>
            <person name="LaButti K."/>
            <person name="Ohm R.A."/>
            <person name="Grigoriev I.V."/>
            <person name="Pringle A."/>
        </authorList>
    </citation>
    <scope>NUCLEOTIDE SEQUENCE [LARGE SCALE GENOMIC DNA]</scope>
    <source>
        <strain evidence="7 8">SKay4041</strain>
    </source>
</reference>
<dbReference type="Pfam" id="PF01185">
    <property type="entry name" value="Hydrophobin"/>
    <property type="match status" value="1"/>
</dbReference>
<sequence>MRISSIVLFALPILAVADPVRRGGGQCNSGSVQCCETTQSPKDAGPTTIEQLKAVGVDVNSLTGLIGLNCSPIGVGSDTCSSQTVCCTNNYYDGLINVGCTTIIIDV</sequence>
<evidence type="ECO:0000256" key="3">
    <source>
        <dbReference type="ARBA" id="ARBA00022512"/>
    </source>
</evidence>
<dbReference type="OrthoDB" id="4225815at2759"/>
<organism evidence="7 8">
    <name type="scientific">Amanita thiersii Skay4041</name>
    <dbReference type="NCBI Taxonomy" id="703135"/>
    <lineage>
        <taxon>Eukaryota</taxon>
        <taxon>Fungi</taxon>
        <taxon>Dikarya</taxon>
        <taxon>Basidiomycota</taxon>
        <taxon>Agaricomycotina</taxon>
        <taxon>Agaricomycetes</taxon>
        <taxon>Agaricomycetidae</taxon>
        <taxon>Agaricales</taxon>
        <taxon>Pluteineae</taxon>
        <taxon>Amanitaceae</taxon>
        <taxon>Amanita</taxon>
    </lineage>
</organism>
<feature type="chain" id="PRO_5013987267" description="Hydrophobin" evidence="6">
    <location>
        <begin position="18"/>
        <end position="107"/>
    </location>
</feature>